<name>A0A5M9JEI2_MONFR</name>
<evidence type="ECO:0000313" key="2">
    <source>
        <dbReference type="EMBL" id="KAA8567167.1"/>
    </source>
</evidence>
<comment type="caution">
    <text evidence="2">The sequence shown here is derived from an EMBL/GenBank/DDBJ whole genome shotgun (WGS) entry which is preliminary data.</text>
</comment>
<feature type="region of interest" description="Disordered" evidence="1">
    <location>
        <begin position="82"/>
        <end position="113"/>
    </location>
</feature>
<feature type="compositionally biased region" description="Basic residues" evidence="1">
    <location>
        <begin position="89"/>
        <end position="99"/>
    </location>
</feature>
<dbReference type="Proteomes" id="UP000322873">
    <property type="component" value="Unassembled WGS sequence"/>
</dbReference>
<keyword evidence="3" id="KW-1185">Reference proteome</keyword>
<gene>
    <name evidence="2" type="ORF">EYC84_010227</name>
</gene>
<evidence type="ECO:0000256" key="1">
    <source>
        <dbReference type="SAM" id="MobiDB-lite"/>
    </source>
</evidence>
<sequence>MCLWGIYTDVSLQFSSSCHCTRHPQIILIQQLSPHTHPEISFINGDNNNKYQHLPCRKEIIMQSFLVITPFHTDPLKRHAYQQCPHPKQSLKRRRKVRKTIQSCPTENTIKHH</sequence>
<protein>
    <submittedName>
        <fullName evidence="2">Uncharacterized protein</fullName>
    </submittedName>
</protein>
<reference evidence="2 3" key="1">
    <citation type="submission" date="2019-06" db="EMBL/GenBank/DDBJ databases">
        <title>Genome Sequence of the Brown Rot Fungal Pathogen Monilinia fructicola.</title>
        <authorList>
            <person name="De Miccolis Angelini R.M."/>
            <person name="Landi L."/>
            <person name="Abate D."/>
            <person name="Pollastro S."/>
            <person name="Romanazzi G."/>
            <person name="Faretra F."/>
        </authorList>
    </citation>
    <scope>NUCLEOTIDE SEQUENCE [LARGE SCALE GENOMIC DNA]</scope>
    <source>
        <strain evidence="2 3">Mfrc123</strain>
    </source>
</reference>
<organism evidence="2 3">
    <name type="scientific">Monilinia fructicola</name>
    <name type="common">Brown rot fungus</name>
    <name type="synonym">Ciboria fructicola</name>
    <dbReference type="NCBI Taxonomy" id="38448"/>
    <lineage>
        <taxon>Eukaryota</taxon>
        <taxon>Fungi</taxon>
        <taxon>Dikarya</taxon>
        <taxon>Ascomycota</taxon>
        <taxon>Pezizomycotina</taxon>
        <taxon>Leotiomycetes</taxon>
        <taxon>Helotiales</taxon>
        <taxon>Sclerotiniaceae</taxon>
        <taxon>Monilinia</taxon>
    </lineage>
</organism>
<accession>A0A5M9JEI2</accession>
<feature type="compositionally biased region" description="Polar residues" evidence="1">
    <location>
        <begin position="100"/>
        <end position="113"/>
    </location>
</feature>
<proteinExistence type="predicted"/>
<dbReference type="AlphaFoldDB" id="A0A5M9JEI2"/>
<dbReference type="EMBL" id="VICG01000011">
    <property type="protein sequence ID" value="KAA8567167.1"/>
    <property type="molecule type" value="Genomic_DNA"/>
</dbReference>
<evidence type="ECO:0000313" key="3">
    <source>
        <dbReference type="Proteomes" id="UP000322873"/>
    </source>
</evidence>